<evidence type="ECO:0000256" key="7">
    <source>
        <dbReference type="ARBA" id="ARBA00022840"/>
    </source>
</evidence>
<gene>
    <name evidence="12" type="ORF">SAMN02745702_02263</name>
</gene>
<dbReference type="SMART" id="SM00387">
    <property type="entry name" value="HATPase_c"/>
    <property type="match status" value="1"/>
</dbReference>
<dbReference type="InterPro" id="IPR000014">
    <property type="entry name" value="PAS"/>
</dbReference>
<evidence type="ECO:0000256" key="8">
    <source>
        <dbReference type="ARBA" id="ARBA00023012"/>
    </source>
</evidence>
<keyword evidence="8" id="KW-0902">Two-component regulatory system</keyword>
<dbReference type="SUPFAM" id="SSF55874">
    <property type="entry name" value="ATPase domain of HSP90 chaperone/DNA topoisomerase II/histidine kinase"/>
    <property type="match status" value="1"/>
</dbReference>
<dbReference type="SUPFAM" id="SSF55785">
    <property type="entry name" value="PYP-like sensor domain (PAS domain)"/>
    <property type="match status" value="2"/>
</dbReference>
<comment type="catalytic activity">
    <reaction evidence="1">
        <text>ATP + protein L-histidine = ADP + protein N-phospho-L-histidine.</text>
        <dbReference type="EC" id="2.7.13.3"/>
    </reaction>
</comment>
<keyword evidence="5" id="KW-0547">Nucleotide-binding</keyword>
<dbReference type="SMART" id="SM00388">
    <property type="entry name" value="HisKA"/>
    <property type="match status" value="1"/>
</dbReference>
<feature type="domain" description="PAC" evidence="11">
    <location>
        <begin position="461"/>
        <end position="513"/>
    </location>
</feature>
<evidence type="ECO:0000313" key="12">
    <source>
        <dbReference type="EMBL" id="SKA76576.1"/>
    </source>
</evidence>
<keyword evidence="4" id="KW-0808">Transferase</keyword>
<protein>
    <recommendedName>
        <fullName evidence="2">histidine kinase</fullName>
        <ecNumber evidence="2">2.7.13.3</ecNumber>
    </recommendedName>
</protein>
<dbReference type="CDD" id="cd00082">
    <property type="entry name" value="HisKA"/>
    <property type="match status" value="1"/>
</dbReference>
<name>A0A1T4WGV6_9BACT</name>
<keyword evidence="6" id="KW-0418">Kinase</keyword>
<evidence type="ECO:0000256" key="4">
    <source>
        <dbReference type="ARBA" id="ARBA00022679"/>
    </source>
</evidence>
<dbReference type="InterPro" id="IPR013656">
    <property type="entry name" value="PAS_4"/>
</dbReference>
<proteinExistence type="predicted"/>
<dbReference type="PANTHER" id="PTHR43065">
    <property type="entry name" value="SENSOR HISTIDINE KINASE"/>
    <property type="match status" value="1"/>
</dbReference>
<dbReference type="Gene3D" id="3.30.450.20">
    <property type="entry name" value="PAS domain"/>
    <property type="match status" value="2"/>
</dbReference>
<dbReference type="InterPro" id="IPR036097">
    <property type="entry name" value="HisK_dim/P_sf"/>
</dbReference>
<evidence type="ECO:0000256" key="6">
    <source>
        <dbReference type="ARBA" id="ARBA00022777"/>
    </source>
</evidence>
<dbReference type="SUPFAM" id="SSF47384">
    <property type="entry name" value="Homodimeric domain of signal transducing histidine kinase"/>
    <property type="match status" value="1"/>
</dbReference>
<feature type="domain" description="Histidine kinase" evidence="9">
    <location>
        <begin position="653"/>
        <end position="903"/>
    </location>
</feature>
<dbReference type="NCBIfam" id="TIGR00229">
    <property type="entry name" value="sensory_box"/>
    <property type="match status" value="2"/>
</dbReference>
<dbReference type="GO" id="GO:0000155">
    <property type="term" value="F:phosphorelay sensor kinase activity"/>
    <property type="evidence" value="ECO:0007669"/>
    <property type="project" value="InterPro"/>
</dbReference>
<evidence type="ECO:0000256" key="5">
    <source>
        <dbReference type="ARBA" id="ARBA00022741"/>
    </source>
</evidence>
<evidence type="ECO:0000256" key="1">
    <source>
        <dbReference type="ARBA" id="ARBA00000085"/>
    </source>
</evidence>
<dbReference type="InterPro" id="IPR003594">
    <property type="entry name" value="HATPase_dom"/>
</dbReference>
<dbReference type="STRING" id="1121442.SAMN02745702_02263"/>
<dbReference type="InterPro" id="IPR000700">
    <property type="entry name" value="PAS-assoc_C"/>
</dbReference>
<dbReference type="PRINTS" id="PR00344">
    <property type="entry name" value="BCTRLSENSOR"/>
</dbReference>
<dbReference type="Gene3D" id="3.40.50.2300">
    <property type="match status" value="2"/>
</dbReference>
<dbReference type="InterPro" id="IPR035965">
    <property type="entry name" value="PAS-like_dom_sf"/>
</dbReference>
<feature type="domain" description="PAS" evidence="10">
    <location>
        <begin position="388"/>
        <end position="459"/>
    </location>
</feature>
<dbReference type="RefSeq" id="WP_078685540.1">
    <property type="nucleotide sequence ID" value="NZ_FUYA01000007.1"/>
</dbReference>
<evidence type="ECO:0000256" key="3">
    <source>
        <dbReference type="ARBA" id="ARBA00022553"/>
    </source>
</evidence>
<dbReference type="Gene3D" id="1.10.287.130">
    <property type="match status" value="1"/>
</dbReference>
<keyword evidence="13" id="KW-1185">Reference proteome</keyword>
<dbReference type="Proteomes" id="UP000189733">
    <property type="component" value="Unassembled WGS sequence"/>
</dbReference>
<dbReference type="CDD" id="cd00075">
    <property type="entry name" value="HATPase"/>
    <property type="match status" value="1"/>
</dbReference>
<dbReference type="InterPro" id="IPR036890">
    <property type="entry name" value="HATPase_C_sf"/>
</dbReference>
<sequence length="917" mass="101949">MMRCLFRVKENVQMLVSCLAVVLLVLMQVSSAESAVPLVDPPKNILLLYSSAPNPWTTEVFQGVRQELSDDRCNFFEEFMDAHWNSSPAYLHALKAVYAEKYLHTHFDAIIATENEALEFLLVNRDTLFPGVPVLFCGVEGYSPDMLGGRINFSGVTWDNEYERALQVARKLQPGARRVIVVADRSLSGRHALASFMTVAGRKHSDLQIELLQDVTAEQLALRLREAPPDSFVFLLSFWRDVSGRPVTLDMLSSFLQYSAVPVFDRMEWLVGRGAIGGLCVSGREQGKAVAALVHNVFEGAPVSAQSVAHHPAASYVFDLAGLEAFDISKDLLPKGSELLAPPEPVFELRHSLAVALGGGLSLAVFLTFWFAAANFRRAAVQRKLGKKQERFQQIIDETPAIICGVSPEGVTEFINPYGLKAIEYSKSEILGKDWWHTLYVGEKYTQVEKLFQDMGPEGVRGYEMALHTRSGAEKIISWTSMNILDSAGKIKEVIGYGDDVTARRQAEIALRQSEKRYHMLFDAAYDTLLVLHDGQIIECNQRAEEMFAAPREEILGRSPVDFSPRNQKEGASQREAERLIQEAVEGTSRVFYWRHMRANGEGFDAEVSLSSYELDDKQYVLAIVRDVTEARRLLEHGAQTEKMRSLTGLAAGMAHEINNPLGVIIQSVQNIERRLSPNLPANTRVASQIGMKLPVLQGYLDERGVLRMLEAIRQAGGRAASIVRGLLDFGKWESDNSVSCDVPLAVRNVVELIREDVELDELYGGKNVRFETDIDESQHCVPVSQSGFEQALQHLCRNAVQAMGELGKKQKIQPVLSLRSYVQDEVLVFEVEDSGPGVPEEDRKQIFEPFYTTAGSAGAERRTGLGLAVCYFILVQSFGGRLFVEDSTRGGAKFVIHLPLREGTVCPLNLAEESDA</sequence>
<dbReference type="PROSITE" id="PS50112">
    <property type="entry name" value="PAS"/>
    <property type="match status" value="1"/>
</dbReference>
<evidence type="ECO:0000256" key="2">
    <source>
        <dbReference type="ARBA" id="ARBA00012438"/>
    </source>
</evidence>
<dbReference type="OrthoDB" id="9795133at2"/>
<dbReference type="PROSITE" id="PS50109">
    <property type="entry name" value="HIS_KIN"/>
    <property type="match status" value="1"/>
</dbReference>
<dbReference type="InterPro" id="IPR005467">
    <property type="entry name" value="His_kinase_dom"/>
</dbReference>
<evidence type="ECO:0000313" key="13">
    <source>
        <dbReference type="Proteomes" id="UP000189733"/>
    </source>
</evidence>
<dbReference type="InterPro" id="IPR003661">
    <property type="entry name" value="HisK_dim/P_dom"/>
</dbReference>
<dbReference type="CDD" id="cd00130">
    <property type="entry name" value="PAS"/>
    <property type="match status" value="2"/>
</dbReference>
<evidence type="ECO:0000259" key="11">
    <source>
        <dbReference type="PROSITE" id="PS50113"/>
    </source>
</evidence>
<dbReference type="PANTHER" id="PTHR43065:SF10">
    <property type="entry name" value="PEROXIDE STRESS-ACTIVATED HISTIDINE KINASE MAK3"/>
    <property type="match status" value="1"/>
</dbReference>
<evidence type="ECO:0000259" key="10">
    <source>
        <dbReference type="PROSITE" id="PS50112"/>
    </source>
</evidence>
<reference evidence="12 13" key="1">
    <citation type="submission" date="2017-02" db="EMBL/GenBank/DDBJ databases">
        <authorList>
            <person name="Peterson S.W."/>
        </authorList>
    </citation>
    <scope>NUCLEOTIDE SEQUENCE [LARGE SCALE GENOMIC DNA]</scope>
    <source>
        <strain evidence="12 13">DSM 18034</strain>
    </source>
</reference>
<dbReference type="InterPro" id="IPR004358">
    <property type="entry name" value="Sig_transdc_His_kin-like_C"/>
</dbReference>
<dbReference type="Pfam" id="PF08448">
    <property type="entry name" value="PAS_4"/>
    <property type="match status" value="1"/>
</dbReference>
<accession>A0A1T4WGV6</accession>
<dbReference type="Pfam" id="PF02518">
    <property type="entry name" value="HATPase_c"/>
    <property type="match status" value="1"/>
</dbReference>
<dbReference type="Pfam" id="PF13426">
    <property type="entry name" value="PAS_9"/>
    <property type="match status" value="1"/>
</dbReference>
<dbReference type="AlphaFoldDB" id="A0A1T4WGV6"/>
<dbReference type="EC" id="2.7.13.3" evidence="2"/>
<dbReference type="SMART" id="SM00091">
    <property type="entry name" value="PAS"/>
    <property type="match status" value="2"/>
</dbReference>
<organism evidence="12 13">
    <name type="scientific">Desulfobaculum bizertense DSM 18034</name>
    <dbReference type="NCBI Taxonomy" id="1121442"/>
    <lineage>
        <taxon>Bacteria</taxon>
        <taxon>Pseudomonadati</taxon>
        <taxon>Thermodesulfobacteriota</taxon>
        <taxon>Desulfovibrionia</taxon>
        <taxon>Desulfovibrionales</taxon>
        <taxon>Desulfovibrionaceae</taxon>
        <taxon>Desulfobaculum</taxon>
    </lineage>
</organism>
<dbReference type="GO" id="GO:0005524">
    <property type="term" value="F:ATP binding"/>
    <property type="evidence" value="ECO:0007669"/>
    <property type="project" value="UniProtKB-KW"/>
</dbReference>
<dbReference type="EMBL" id="FUYA01000007">
    <property type="protein sequence ID" value="SKA76576.1"/>
    <property type="molecule type" value="Genomic_DNA"/>
</dbReference>
<keyword evidence="3" id="KW-0597">Phosphoprotein</keyword>
<evidence type="ECO:0000259" key="9">
    <source>
        <dbReference type="PROSITE" id="PS50109"/>
    </source>
</evidence>
<dbReference type="PROSITE" id="PS50113">
    <property type="entry name" value="PAC"/>
    <property type="match status" value="1"/>
</dbReference>
<keyword evidence="7" id="KW-0067">ATP-binding</keyword>
<dbReference type="Gene3D" id="3.30.565.10">
    <property type="entry name" value="Histidine kinase-like ATPase, C-terminal domain"/>
    <property type="match status" value="1"/>
</dbReference>